<dbReference type="Proteomes" id="UP000239469">
    <property type="component" value="Unassembled WGS sequence"/>
</dbReference>
<gene>
    <name evidence="1" type="ORF">BUE93_20205</name>
</gene>
<dbReference type="Gene3D" id="3.40.190.10">
    <property type="entry name" value="Periplasmic binding protein-like II"/>
    <property type="match status" value="1"/>
</dbReference>
<sequence>MLIGLVPAVHADIDVIYPAPESPSDVRHADILELLNGALKRTADRYGPAHCRPAAVPMNKSRQLLSLTQGPGLTLMWGSISRELQQETLPVYIPLRKGLLGYRIALIRQDRQAEFSRVSTLADLMPFSIGQGRGWADVDVLREAGLKVVTNDYPLLFGMVEARRIDLFPRGINEVYREYQAQHAGNPTIAVESSLALHYQNPYYFYVSKDNPRLAQRLEAGLRQMIKDGSFNEIFWRYHGDDIRQANLAHRRIIEIPGGDALTPRSVLEDSRLWFNPMAPASK</sequence>
<dbReference type="SUPFAM" id="SSF53850">
    <property type="entry name" value="Periplasmic binding protein-like II"/>
    <property type="match status" value="1"/>
</dbReference>
<dbReference type="EMBL" id="MTBD01000037">
    <property type="protein sequence ID" value="PRP68836.1"/>
    <property type="molecule type" value="Genomic_DNA"/>
</dbReference>
<dbReference type="RefSeq" id="WP_189339021.1">
    <property type="nucleotide sequence ID" value="NZ_MTBD01000037.1"/>
</dbReference>
<evidence type="ECO:0000313" key="2">
    <source>
        <dbReference type="Proteomes" id="UP000239469"/>
    </source>
</evidence>
<accession>A0A2S9WZL0</accession>
<reference evidence="1 2" key="1">
    <citation type="submission" date="2017-01" db="EMBL/GenBank/DDBJ databases">
        <title>New insights into the genetic diversity of Chromobacterium isolated from tropical freshwater lake.</title>
        <authorList>
            <person name="Santos A.B."/>
            <person name="Nascimento A.M."/>
            <person name="Da Silva P.C."/>
        </authorList>
    </citation>
    <scope>NUCLEOTIDE SEQUENCE [LARGE SCALE GENOMIC DNA]</scope>
    <source>
        <strain evidence="1 2">56AF</strain>
    </source>
</reference>
<organism evidence="1 2">
    <name type="scientific">Chromobacterium amazonense</name>
    <dbReference type="NCBI Taxonomy" id="1382803"/>
    <lineage>
        <taxon>Bacteria</taxon>
        <taxon>Pseudomonadati</taxon>
        <taxon>Pseudomonadota</taxon>
        <taxon>Betaproteobacteria</taxon>
        <taxon>Neisseriales</taxon>
        <taxon>Chromobacteriaceae</taxon>
        <taxon>Chromobacterium</taxon>
    </lineage>
</organism>
<name>A0A2S9WZL0_9NEIS</name>
<comment type="caution">
    <text evidence="1">The sequence shown here is derived from an EMBL/GenBank/DDBJ whole genome shotgun (WGS) entry which is preliminary data.</text>
</comment>
<evidence type="ECO:0000313" key="1">
    <source>
        <dbReference type="EMBL" id="PRP68836.1"/>
    </source>
</evidence>
<protein>
    <submittedName>
        <fullName evidence="1">Uncharacterized protein</fullName>
    </submittedName>
</protein>
<dbReference type="AlphaFoldDB" id="A0A2S9WZL0"/>
<proteinExistence type="predicted"/>